<organism evidence="8 9">
    <name type="scientific">Coprobacillus cateniformis</name>
    <dbReference type="NCBI Taxonomy" id="100884"/>
    <lineage>
        <taxon>Bacteria</taxon>
        <taxon>Bacillati</taxon>
        <taxon>Bacillota</taxon>
        <taxon>Erysipelotrichia</taxon>
        <taxon>Erysipelotrichales</taxon>
        <taxon>Coprobacillaceae</taxon>
        <taxon>Coprobacillus</taxon>
    </lineage>
</organism>
<dbReference type="PANTHER" id="PTHR48111:SF2">
    <property type="entry name" value="RESPONSE REGULATOR SAER"/>
    <property type="match status" value="1"/>
</dbReference>
<feature type="modified residue" description="4-aspartylphosphate" evidence="4">
    <location>
        <position position="54"/>
    </location>
</feature>
<feature type="DNA-binding region" description="OmpR/PhoB-type" evidence="5">
    <location>
        <begin position="123"/>
        <end position="221"/>
    </location>
</feature>
<dbReference type="InterPro" id="IPR039420">
    <property type="entry name" value="WalR-like"/>
</dbReference>
<dbReference type="Pfam" id="PF00486">
    <property type="entry name" value="Trans_reg_C"/>
    <property type="match status" value="1"/>
</dbReference>
<keyword evidence="2 5" id="KW-0238">DNA-binding</keyword>
<protein>
    <submittedName>
        <fullName evidence="8">Winged helix family Two component transcriptional regulator</fullName>
    </submittedName>
</protein>
<dbReference type="HOGENOM" id="CLU_000445_30_3_9"/>
<dbReference type="PROSITE" id="PS50110">
    <property type="entry name" value="RESPONSE_REGULATORY"/>
    <property type="match status" value="1"/>
</dbReference>
<dbReference type="InterPro" id="IPR001789">
    <property type="entry name" value="Sig_transdc_resp-reg_receiver"/>
</dbReference>
<dbReference type="InterPro" id="IPR001867">
    <property type="entry name" value="OmpR/PhoB-type_DNA-bd"/>
</dbReference>
<keyword evidence="1" id="KW-0805">Transcription regulation</keyword>
<keyword evidence="3" id="KW-0804">Transcription</keyword>
<evidence type="ECO:0000256" key="3">
    <source>
        <dbReference type="ARBA" id="ARBA00023163"/>
    </source>
</evidence>
<dbReference type="CDD" id="cd00383">
    <property type="entry name" value="trans_reg_C"/>
    <property type="match status" value="1"/>
</dbReference>
<evidence type="ECO:0000256" key="5">
    <source>
        <dbReference type="PROSITE-ProRule" id="PRU01091"/>
    </source>
</evidence>
<evidence type="ECO:0000259" key="6">
    <source>
        <dbReference type="PROSITE" id="PS50110"/>
    </source>
</evidence>
<evidence type="ECO:0000256" key="1">
    <source>
        <dbReference type="ARBA" id="ARBA00023015"/>
    </source>
</evidence>
<accession>E7GFQ5</accession>
<evidence type="ECO:0000313" key="8">
    <source>
        <dbReference type="EMBL" id="EFW03119.1"/>
    </source>
</evidence>
<evidence type="ECO:0000256" key="4">
    <source>
        <dbReference type="PROSITE-ProRule" id="PRU00169"/>
    </source>
</evidence>
<sequence>MGMQRILIVEDDSEINNMIKEFLEGYDYNCHQAFSGSECKLLTHMESYDLILLDLMLPGISGEELIQELAKTSKVIVLSAKSGIESKVNLLELGANDYICKPFDIHELLARIKVQLRQYEPKQRQLIYKDWTIDLDLMTLNAAGQSIDLTSLEFKIIELFMRYPQKVFTKENIYEYVWEDDYVVGDKTIHVHISNIRTKLKSTGTDHYIQTVWGMGFKLID</sequence>
<dbReference type="SMART" id="SM00862">
    <property type="entry name" value="Trans_reg_C"/>
    <property type="match status" value="1"/>
</dbReference>
<comment type="caution">
    <text evidence="8">The sequence shown here is derived from an EMBL/GenBank/DDBJ whole genome shotgun (WGS) entry which is preliminary data.</text>
</comment>
<dbReference type="PROSITE" id="PS51755">
    <property type="entry name" value="OMPR_PHOB"/>
    <property type="match status" value="1"/>
</dbReference>
<dbReference type="GO" id="GO:0032993">
    <property type="term" value="C:protein-DNA complex"/>
    <property type="evidence" value="ECO:0007669"/>
    <property type="project" value="TreeGrafter"/>
</dbReference>
<evidence type="ECO:0000256" key="2">
    <source>
        <dbReference type="ARBA" id="ARBA00023125"/>
    </source>
</evidence>
<feature type="domain" description="OmpR/PhoB-type" evidence="7">
    <location>
        <begin position="123"/>
        <end position="221"/>
    </location>
</feature>
<dbReference type="GO" id="GO:0000156">
    <property type="term" value="F:phosphorelay response regulator activity"/>
    <property type="evidence" value="ECO:0007669"/>
    <property type="project" value="TreeGrafter"/>
</dbReference>
<evidence type="ECO:0000313" key="9">
    <source>
        <dbReference type="Proteomes" id="UP000003157"/>
    </source>
</evidence>
<dbReference type="AlphaFoldDB" id="E7GFQ5"/>
<dbReference type="GO" id="GO:0006355">
    <property type="term" value="P:regulation of DNA-templated transcription"/>
    <property type="evidence" value="ECO:0007669"/>
    <property type="project" value="InterPro"/>
</dbReference>
<dbReference type="Gene3D" id="1.10.10.10">
    <property type="entry name" value="Winged helix-like DNA-binding domain superfamily/Winged helix DNA-binding domain"/>
    <property type="match status" value="1"/>
</dbReference>
<dbReference type="eggNOG" id="COG0745">
    <property type="taxonomic scope" value="Bacteria"/>
</dbReference>
<dbReference type="SUPFAM" id="SSF52172">
    <property type="entry name" value="CheY-like"/>
    <property type="match status" value="1"/>
</dbReference>
<evidence type="ECO:0000259" key="7">
    <source>
        <dbReference type="PROSITE" id="PS51755"/>
    </source>
</evidence>
<dbReference type="PANTHER" id="PTHR48111">
    <property type="entry name" value="REGULATOR OF RPOS"/>
    <property type="match status" value="1"/>
</dbReference>
<dbReference type="Gene3D" id="3.40.50.2300">
    <property type="match status" value="1"/>
</dbReference>
<keyword evidence="9" id="KW-1185">Reference proteome</keyword>
<dbReference type="InterPro" id="IPR036388">
    <property type="entry name" value="WH-like_DNA-bd_sf"/>
</dbReference>
<dbReference type="Pfam" id="PF00072">
    <property type="entry name" value="Response_reg"/>
    <property type="match status" value="1"/>
</dbReference>
<proteinExistence type="predicted"/>
<feature type="domain" description="Response regulatory" evidence="6">
    <location>
        <begin position="5"/>
        <end position="116"/>
    </location>
</feature>
<gene>
    <name evidence="8" type="ORF">HMPREF9488_03598</name>
</gene>
<reference evidence="8 9" key="1">
    <citation type="submission" date="2010-12" db="EMBL/GenBank/DDBJ databases">
        <title>The Genome Sequence of Coprobacillus sp. strain 29_1.</title>
        <authorList>
            <consortium name="The Broad Institute Genome Sequencing Platform"/>
            <person name="Earl A."/>
            <person name="Ward D."/>
            <person name="Feldgarden M."/>
            <person name="Gevers D."/>
            <person name="Daigneault M."/>
            <person name="Sibley C.D."/>
            <person name="White A."/>
            <person name="Strauss J."/>
            <person name="Allen-Vercoe E."/>
            <person name="Young S.K."/>
            <person name="Zeng Q."/>
            <person name="Gargeya S."/>
            <person name="Fitzgerald M."/>
            <person name="Haas B."/>
            <person name="Abouelleil A."/>
            <person name="Alvarado L."/>
            <person name="Arachchi H.M."/>
            <person name="Berlin A."/>
            <person name="Brown A."/>
            <person name="Chapman S.B."/>
            <person name="Chen Z."/>
            <person name="Dunbar C."/>
            <person name="Freedman E."/>
            <person name="Gearin G."/>
            <person name="Gellesch M."/>
            <person name="Goldberg J."/>
            <person name="Griggs A."/>
            <person name="Gujja S."/>
            <person name="Heilman E."/>
            <person name="Heiman D."/>
            <person name="Howarth C."/>
            <person name="Larson L."/>
            <person name="Lui A."/>
            <person name="MacDonald P.J.P."/>
            <person name="Mehta T."/>
            <person name="Montmayeur A."/>
            <person name="Murphy C."/>
            <person name="Neiman D."/>
            <person name="Pearson M."/>
            <person name="Priest M."/>
            <person name="Roberts A."/>
            <person name="Saif S."/>
            <person name="Shea T."/>
            <person name="Shenoy N."/>
            <person name="Sisk P."/>
            <person name="Stolte C."/>
            <person name="Sykes S."/>
            <person name="White J."/>
            <person name="Yandava C."/>
            <person name="Nusbaum C."/>
            <person name="Birren B."/>
        </authorList>
    </citation>
    <scope>NUCLEOTIDE SEQUENCE [LARGE SCALE GENOMIC DNA]</scope>
    <source>
        <strain evidence="8 9">29_1</strain>
    </source>
</reference>
<keyword evidence="4" id="KW-0597">Phosphoprotein</keyword>
<dbReference type="GO" id="GO:0000976">
    <property type="term" value="F:transcription cis-regulatory region binding"/>
    <property type="evidence" value="ECO:0007669"/>
    <property type="project" value="TreeGrafter"/>
</dbReference>
<dbReference type="InterPro" id="IPR011006">
    <property type="entry name" value="CheY-like_superfamily"/>
</dbReference>
<dbReference type="SMART" id="SM00448">
    <property type="entry name" value="REC"/>
    <property type="match status" value="1"/>
</dbReference>
<name>E7GFQ5_9FIRM</name>
<dbReference type="GO" id="GO:0005829">
    <property type="term" value="C:cytosol"/>
    <property type="evidence" value="ECO:0007669"/>
    <property type="project" value="TreeGrafter"/>
</dbReference>
<dbReference type="STRING" id="100884.GCA_000269565_01801"/>
<dbReference type="EMBL" id="ADKX01000051">
    <property type="protein sequence ID" value="EFW03119.1"/>
    <property type="molecule type" value="Genomic_DNA"/>
</dbReference>
<dbReference type="Gene3D" id="6.10.250.690">
    <property type="match status" value="1"/>
</dbReference>
<dbReference type="Proteomes" id="UP000003157">
    <property type="component" value="Unassembled WGS sequence"/>
</dbReference>